<dbReference type="EMBL" id="CAJVPU010020099">
    <property type="protein sequence ID" value="CAG8674964.1"/>
    <property type="molecule type" value="Genomic_DNA"/>
</dbReference>
<feature type="non-terminal residue" evidence="1">
    <location>
        <position position="46"/>
    </location>
</feature>
<comment type="caution">
    <text evidence="1">The sequence shown here is derived from an EMBL/GenBank/DDBJ whole genome shotgun (WGS) entry which is preliminary data.</text>
</comment>
<sequence length="46" mass="5099">MAHYLTTATLVLLNLTELSPEGLSLNQSNARSYLRNLANQFCLTTT</sequence>
<organism evidence="1 2">
    <name type="scientific">Dentiscutata heterogama</name>
    <dbReference type="NCBI Taxonomy" id="1316150"/>
    <lineage>
        <taxon>Eukaryota</taxon>
        <taxon>Fungi</taxon>
        <taxon>Fungi incertae sedis</taxon>
        <taxon>Mucoromycota</taxon>
        <taxon>Glomeromycotina</taxon>
        <taxon>Glomeromycetes</taxon>
        <taxon>Diversisporales</taxon>
        <taxon>Gigasporaceae</taxon>
        <taxon>Dentiscutata</taxon>
    </lineage>
</organism>
<evidence type="ECO:0000313" key="1">
    <source>
        <dbReference type="EMBL" id="CAG8674964.1"/>
    </source>
</evidence>
<keyword evidence="2" id="KW-1185">Reference proteome</keyword>
<reference evidence="1" key="1">
    <citation type="submission" date="2021-06" db="EMBL/GenBank/DDBJ databases">
        <authorList>
            <person name="Kallberg Y."/>
            <person name="Tangrot J."/>
            <person name="Rosling A."/>
        </authorList>
    </citation>
    <scope>NUCLEOTIDE SEQUENCE</scope>
    <source>
        <strain evidence="1">IL203A</strain>
    </source>
</reference>
<proteinExistence type="predicted"/>
<evidence type="ECO:0000313" key="2">
    <source>
        <dbReference type="Proteomes" id="UP000789702"/>
    </source>
</evidence>
<name>A0ACA9NSV6_9GLOM</name>
<protein>
    <submittedName>
        <fullName evidence="1">9208_t:CDS:1</fullName>
    </submittedName>
</protein>
<dbReference type="Proteomes" id="UP000789702">
    <property type="component" value="Unassembled WGS sequence"/>
</dbReference>
<accession>A0ACA9NSV6</accession>
<gene>
    <name evidence="1" type="ORF">DHETER_LOCUS10356</name>
</gene>